<feature type="transmembrane region" description="Helical" evidence="6">
    <location>
        <begin position="159"/>
        <end position="182"/>
    </location>
</feature>
<evidence type="ECO:0000256" key="5">
    <source>
        <dbReference type="ARBA" id="ARBA00023136"/>
    </source>
</evidence>
<evidence type="ECO:0000256" key="3">
    <source>
        <dbReference type="ARBA" id="ARBA00022692"/>
    </source>
</evidence>
<feature type="transmembrane region" description="Helical" evidence="6">
    <location>
        <begin position="194"/>
        <end position="213"/>
    </location>
</feature>
<name>A0A4R5FSI0_9ACTN</name>
<dbReference type="GO" id="GO:0005886">
    <property type="term" value="C:plasma membrane"/>
    <property type="evidence" value="ECO:0007669"/>
    <property type="project" value="UniProtKB-SubCell"/>
</dbReference>
<evidence type="ECO:0000256" key="4">
    <source>
        <dbReference type="ARBA" id="ARBA00022989"/>
    </source>
</evidence>
<dbReference type="InterPro" id="IPR001123">
    <property type="entry name" value="LeuE-type"/>
</dbReference>
<dbReference type="EMBL" id="SMLD01000022">
    <property type="protein sequence ID" value="TDE56227.1"/>
    <property type="molecule type" value="Genomic_DNA"/>
</dbReference>
<comment type="subcellular location">
    <subcellularLocation>
        <location evidence="1">Cell membrane</location>
        <topology evidence="1">Multi-pass membrane protein</topology>
    </subcellularLocation>
</comment>
<evidence type="ECO:0000256" key="2">
    <source>
        <dbReference type="ARBA" id="ARBA00022475"/>
    </source>
</evidence>
<evidence type="ECO:0000256" key="1">
    <source>
        <dbReference type="ARBA" id="ARBA00004651"/>
    </source>
</evidence>
<keyword evidence="8" id="KW-1185">Reference proteome</keyword>
<reference evidence="7 8" key="1">
    <citation type="submission" date="2019-03" db="EMBL/GenBank/DDBJ databases">
        <title>Draft genome sequences of novel Actinobacteria.</title>
        <authorList>
            <person name="Sahin N."/>
            <person name="Ay H."/>
            <person name="Saygin H."/>
        </authorList>
    </citation>
    <scope>NUCLEOTIDE SEQUENCE [LARGE SCALE GENOMIC DNA]</scope>
    <source>
        <strain evidence="7 8">6K102</strain>
    </source>
</reference>
<keyword evidence="2" id="KW-1003">Cell membrane</keyword>
<accession>A0A4R5FSI0</accession>
<dbReference type="Pfam" id="PF01810">
    <property type="entry name" value="LysE"/>
    <property type="match status" value="1"/>
</dbReference>
<dbReference type="AlphaFoldDB" id="A0A4R5FSI0"/>
<gene>
    <name evidence="7" type="ORF">E1295_11690</name>
</gene>
<comment type="caution">
    <text evidence="7">The sequence shown here is derived from an EMBL/GenBank/DDBJ whole genome shotgun (WGS) entry which is preliminary data.</text>
</comment>
<feature type="transmembrane region" description="Helical" evidence="6">
    <location>
        <begin position="124"/>
        <end position="147"/>
    </location>
</feature>
<keyword evidence="4 6" id="KW-1133">Transmembrane helix</keyword>
<evidence type="ECO:0000313" key="7">
    <source>
        <dbReference type="EMBL" id="TDE56227.1"/>
    </source>
</evidence>
<evidence type="ECO:0000256" key="6">
    <source>
        <dbReference type="SAM" id="Phobius"/>
    </source>
</evidence>
<proteinExistence type="predicted"/>
<feature type="transmembrane region" description="Helical" evidence="6">
    <location>
        <begin position="81"/>
        <end position="103"/>
    </location>
</feature>
<evidence type="ECO:0000313" key="8">
    <source>
        <dbReference type="Proteomes" id="UP000295136"/>
    </source>
</evidence>
<dbReference type="Proteomes" id="UP000295136">
    <property type="component" value="Unassembled WGS sequence"/>
</dbReference>
<keyword evidence="3 6" id="KW-0812">Transmembrane</keyword>
<sequence length="214" mass="21424">MEADSRPVVTAALVAGLLAGFGIAIPVGAVATYLVALTARTSLRIGVCAALGVATADGLYALVAVVGGSALTGLIEPIMFFLRPASAVVLIALAVHGAVTAISRHAGRRAVSSIDPAAPGPFRAFLALLGLTLLNPMTVIYFTALVLGTRTVTEPPEQAVFVLAAFVASASWQLLLAGGGTLLGRTLTGSRGRLVTALASSALIAILAVVTLVG</sequence>
<keyword evidence="5 6" id="KW-0472">Membrane</keyword>
<dbReference type="PANTHER" id="PTHR30086">
    <property type="entry name" value="ARGININE EXPORTER PROTEIN ARGO"/>
    <property type="match status" value="1"/>
</dbReference>
<protein>
    <submittedName>
        <fullName evidence="7">Lysine transporter LysE</fullName>
    </submittedName>
</protein>
<feature type="transmembrane region" description="Helical" evidence="6">
    <location>
        <begin position="48"/>
        <end position="75"/>
    </location>
</feature>
<organism evidence="7 8">
    <name type="scientific">Nonomuraea mesophila</name>
    <dbReference type="NCBI Taxonomy" id="2530382"/>
    <lineage>
        <taxon>Bacteria</taxon>
        <taxon>Bacillati</taxon>
        <taxon>Actinomycetota</taxon>
        <taxon>Actinomycetes</taxon>
        <taxon>Streptosporangiales</taxon>
        <taxon>Streptosporangiaceae</taxon>
        <taxon>Nonomuraea</taxon>
    </lineage>
</organism>
<feature type="transmembrane region" description="Helical" evidence="6">
    <location>
        <begin position="12"/>
        <end position="36"/>
    </location>
</feature>
<dbReference type="GO" id="GO:0015171">
    <property type="term" value="F:amino acid transmembrane transporter activity"/>
    <property type="evidence" value="ECO:0007669"/>
    <property type="project" value="TreeGrafter"/>
</dbReference>
<dbReference type="PANTHER" id="PTHR30086:SF20">
    <property type="entry name" value="ARGININE EXPORTER PROTEIN ARGO-RELATED"/>
    <property type="match status" value="1"/>
</dbReference>